<evidence type="ECO:0000313" key="2">
    <source>
        <dbReference type="Proteomes" id="UP001485043"/>
    </source>
</evidence>
<dbReference type="AlphaFoldDB" id="A0AAW1S786"/>
<protein>
    <submittedName>
        <fullName evidence="1">Uncharacterized protein</fullName>
    </submittedName>
</protein>
<sequence length="19" mass="2153">PRCQPRKPTCARGIEMPLV</sequence>
<comment type="caution">
    <text evidence="1">The sequence shown here is derived from an EMBL/GenBank/DDBJ whole genome shotgun (WGS) entry which is preliminary data.</text>
</comment>
<proteinExistence type="predicted"/>
<feature type="non-terminal residue" evidence="1">
    <location>
        <position position="1"/>
    </location>
</feature>
<evidence type="ECO:0000313" key="1">
    <source>
        <dbReference type="EMBL" id="KAK9842153.1"/>
    </source>
</evidence>
<dbReference type="EMBL" id="JALJOV010001734">
    <property type="protein sequence ID" value="KAK9842153.1"/>
    <property type="molecule type" value="Genomic_DNA"/>
</dbReference>
<organism evidence="1 2">
    <name type="scientific">Apatococcus fuscideae</name>
    <dbReference type="NCBI Taxonomy" id="2026836"/>
    <lineage>
        <taxon>Eukaryota</taxon>
        <taxon>Viridiplantae</taxon>
        <taxon>Chlorophyta</taxon>
        <taxon>core chlorophytes</taxon>
        <taxon>Trebouxiophyceae</taxon>
        <taxon>Chlorellales</taxon>
        <taxon>Chlorellaceae</taxon>
        <taxon>Apatococcus</taxon>
    </lineage>
</organism>
<gene>
    <name evidence="1" type="ORF">WJX84_010781</name>
</gene>
<reference evidence="1 2" key="1">
    <citation type="journal article" date="2024" name="Nat. Commun.">
        <title>Phylogenomics reveals the evolutionary origins of lichenization in chlorophyte algae.</title>
        <authorList>
            <person name="Puginier C."/>
            <person name="Libourel C."/>
            <person name="Otte J."/>
            <person name="Skaloud P."/>
            <person name="Haon M."/>
            <person name="Grisel S."/>
            <person name="Petersen M."/>
            <person name="Berrin J.G."/>
            <person name="Delaux P.M."/>
            <person name="Dal Grande F."/>
            <person name="Keller J."/>
        </authorList>
    </citation>
    <scope>NUCLEOTIDE SEQUENCE [LARGE SCALE GENOMIC DNA]</scope>
    <source>
        <strain evidence="1 2">SAG 2523</strain>
    </source>
</reference>
<name>A0AAW1S786_9CHLO</name>
<dbReference type="Proteomes" id="UP001485043">
    <property type="component" value="Unassembled WGS sequence"/>
</dbReference>
<accession>A0AAW1S786</accession>
<keyword evidence="2" id="KW-1185">Reference proteome</keyword>